<gene>
    <name evidence="4 7" type="primary">kynU</name>
    <name evidence="7" type="ORF">GCM10011573_09140</name>
</gene>
<evidence type="ECO:0000256" key="6">
    <source>
        <dbReference type="PIRNR" id="PIRNR038800"/>
    </source>
</evidence>
<evidence type="ECO:0000313" key="8">
    <source>
        <dbReference type="Proteomes" id="UP000630615"/>
    </source>
</evidence>
<comment type="similarity">
    <text evidence="4 6">Belongs to the kynureninase family.</text>
</comment>
<dbReference type="HAMAP" id="MF_01970">
    <property type="entry name" value="Kynureninase"/>
    <property type="match status" value="1"/>
</dbReference>
<comment type="catalytic activity">
    <reaction evidence="4 6">
        <text>L-kynurenine + H2O = anthranilate + L-alanine + H(+)</text>
        <dbReference type="Rhea" id="RHEA:16813"/>
        <dbReference type="ChEBI" id="CHEBI:15377"/>
        <dbReference type="ChEBI" id="CHEBI:15378"/>
        <dbReference type="ChEBI" id="CHEBI:16567"/>
        <dbReference type="ChEBI" id="CHEBI:57959"/>
        <dbReference type="ChEBI" id="CHEBI:57972"/>
        <dbReference type="EC" id="3.7.1.3"/>
    </reaction>
</comment>
<comment type="subunit">
    <text evidence="4 6">Homodimer.</text>
</comment>
<dbReference type="InterPro" id="IPR015422">
    <property type="entry name" value="PyrdxlP-dep_Trfase_small"/>
</dbReference>
<dbReference type="PIRSF" id="PIRSF038800">
    <property type="entry name" value="KYNU"/>
    <property type="match status" value="1"/>
</dbReference>
<sequence length="423" mass="48351">MKNNFQADRAYAQWLDENDPLKNIRERFYVQEDEIYMDGNSLGLASKDAEEALLKMLETWKKEGIKLWDGLFHYAGKLGELSAPLINAYPDEIVITGSTTINIHQCISTLYKPTKERYKILVDDLNFPTDRYAIDSQVRLRGYDPNEAVKVVKSADGRLIDEDAVIAAMTDDVAIILLPTVLYRSSQVLDMKKVTKAAHDRGILIGWDLCHAIGAIPMDFKEVQPDFAVWCTYKYLSAGPGSIAGLYMNRKHFEETPGLAGWWGNKDDTQFELKHQFEHQHDASGWQIGSPSFLAMAPLEGTLNIFNEVGMEKIREKSLLITAYLMYLIDEKLERYGYSVGNPREDYRRGGHVCLEHQEAYRICKSLKQAGIIPDFREPNVIRLAPIALYNTYQEVYTLVETLEKIAVEKTYEHFSNERTLVV</sequence>
<proteinExistence type="inferred from homology"/>
<comment type="catalytic activity">
    <reaction evidence="6">
        <text>3-hydroxy-L-kynurenine + H2O = 3-hydroxyanthranilate + L-alanine + H(+)</text>
        <dbReference type="Rhea" id="RHEA:25143"/>
        <dbReference type="ChEBI" id="CHEBI:15377"/>
        <dbReference type="ChEBI" id="CHEBI:15378"/>
        <dbReference type="ChEBI" id="CHEBI:36559"/>
        <dbReference type="ChEBI" id="CHEBI:57972"/>
        <dbReference type="ChEBI" id="CHEBI:58125"/>
        <dbReference type="EC" id="3.7.1.3"/>
    </reaction>
</comment>
<dbReference type="RefSeq" id="WP_088268780.1">
    <property type="nucleotide sequence ID" value="NZ_BMKI01000001.1"/>
</dbReference>
<dbReference type="PANTHER" id="PTHR14084:SF0">
    <property type="entry name" value="KYNURENINASE"/>
    <property type="match status" value="1"/>
</dbReference>
<accession>A0ABQ1NNR2</accession>
<dbReference type="InterPro" id="IPR010111">
    <property type="entry name" value="Kynureninase"/>
</dbReference>
<comment type="pathway">
    <text evidence="4 6">Amino-acid degradation; L-kynurenine degradation; L-alanine and anthranilate from L-kynurenine: step 1/1.</text>
</comment>
<evidence type="ECO:0000256" key="5">
    <source>
        <dbReference type="NCBIfam" id="TIGR01814"/>
    </source>
</evidence>
<dbReference type="InterPro" id="IPR015421">
    <property type="entry name" value="PyrdxlP-dep_Trfase_major"/>
</dbReference>
<feature type="binding site" evidence="4">
    <location>
        <position position="100"/>
    </location>
    <ligand>
        <name>pyridoxal 5'-phosphate</name>
        <dbReference type="ChEBI" id="CHEBI:597326"/>
    </ligand>
</feature>
<evidence type="ECO:0000256" key="3">
    <source>
        <dbReference type="ARBA" id="ARBA00022898"/>
    </source>
</evidence>
<dbReference type="Pfam" id="PF22580">
    <property type="entry name" value="KYNU_C"/>
    <property type="match status" value="1"/>
</dbReference>
<evidence type="ECO:0000313" key="7">
    <source>
        <dbReference type="EMBL" id="GGC81672.1"/>
    </source>
</evidence>
<feature type="binding site" evidence="4">
    <location>
        <position position="99"/>
    </location>
    <ligand>
        <name>pyridoxal 5'-phosphate</name>
        <dbReference type="ChEBI" id="CHEBI:597326"/>
    </ligand>
</feature>
<keyword evidence="3 4" id="KW-0663">Pyridoxal phosphate</keyword>
<evidence type="ECO:0000256" key="2">
    <source>
        <dbReference type="ARBA" id="ARBA00022801"/>
    </source>
</evidence>
<feature type="binding site" evidence="4">
    <location>
        <position position="211"/>
    </location>
    <ligand>
        <name>pyridoxal 5'-phosphate</name>
        <dbReference type="ChEBI" id="CHEBI:597326"/>
    </ligand>
</feature>
<protein>
    <recommendedName>
        <fullName evidence="4 5">Kynureninase</fullName>
        <ecNumber evidence="4 5">3.7.1.3</ecNumber>
    </recommendedName>
    <alternativeName>
        <fullName evidence="4">L-kynurenine hydrolase</fullName>
    </alternativeName>
</protein>
<comment type="cofactor">
    <cofactor evidence="4 6">
        <name>pyridoxal 5'-phosphate</name>
        <dbReference type="ChEBI" id="CHEBI:597326"/>
    </cofactor>
</comment>
<dbReference type="SUPFAM" id="SSF53383">
    <property type="entry name" value="PLP-dependent transferases"/>
    <property type="match status" value="1"/>
</dbReference>
<dbReference type="EC" id="3.7.1.3" evidence="4 5"/>
<dbReference type="NCBIfam" id="TIGR01814">
    <property type="entry name" value="kynureninase"/>
    <property type="match status" value="1"/>
</dbReference>
<keyword evidence="2 4" id="KW-0378">Hydrolase</keyword>
<keyword evidence="8" id="KW-1185">Reference proteome</keyword>
<keyword evidence="1 4" id="KW-0662">Pyridine nucleotide biosynthesis</keyword>
<organism evidence="7 8">
    <name type="scientific">Enterococcus wangshanyuanii</name>
    <dbReference type="NCBI Taxonomy" id="2005703"/>
    <lineage>
        <taxon>Bacteria</taxon>
        <taxon>Bacillati</taxon>
        <taxon>Bacillota</taxon>
        <taxon>Bacilli</taxon>
        <taxon>Lactobacillales</taxon>
        <taxon>Enterococcaceae</taxon>
        <taxon>Enterococcus</taxon>
    </lineage>
</organism>
<dbReference type="Proteomes" id="UP000630615">
    <property type="component" value="Unassembled WGS sequence"/>
</dbReference>
<dbReference type="Gene3D" id="3.90.1150.10">
    <property type="entry name" value="Aspartate Aminotransferase, domain 1"/>
    <property type="match status" value="1"/>
</dbReference>
<feature type="binding site" evidence="4">
    <location>
        <begin position="127"/>
        <end position="130"/>
    </location>
    <ligand>
        <name>pyridoxal 5'-phosphate</name>
        <dbReference type="ChEBI" id="CHEBI:597326"/>
    </ligand>
</feature>
<evidence type="ECO:0000256" key="1">
    <source>
        <dbReference type="ARBA" id="ARBA00022642"/>
    </source>
</evidence>
<comment type="caution">
    <text evidence="7">The sequence shown here is derived from an EMBL/GenBank/DDBJ whole genome shotgun (WGS) entry which is preliminary data.</text>
</comment>
<evidence type="ECO:0000256" key="4">
    <source>
        <dbReference type="HAMAP-Rule" id="MF_01970"/>
    </source>
</evidence>
<name>A0ABQ1NNR2_9ENTE</name>
<comment type="function">
    <text evidence="4 6">Catalyzes the cleavage of L-kynurenine (L-Kyn) and L-3-hydroxykynurenine (L-3OHKyn) into anthranilic acid (AA) and 3-hydroxyanthranilic acid (3-OHAA), respectively.</text>
</comment>
<dbReference type="PANTHER" id="PTHR14084">
    <property type="entry name" value="KYNURENINASE"/>
    <property type="match status" value="1"/>
</dbReference>
<feature type="modified residue" description="N6-(pyridoxal phosphate)lysine" evidence="4">
    <location>
        <position position="234"/>
    </location>
</feature>
<feature type="binding site" evidence="4">
    <location>
        <position position="208"/>
    </location>
    <ligand>
        <name>pyridoxal 5'-phosphate</name>
        <dbReference type="ChEBI" id="CHEBI:597326"/>
    </ligand>
</feature>
<reference evidence="8" key="1">
    <citation type="journal article" date="2019" name="Int. J. Syst. Evol. Microbiol.">
        <title>The Global Catalogue of Microorganisms (GCM) 10K type strain sequencing project: providing services to taxonomists for standard genome sequencing and annotation.</title>
        <authorList>
            <consortium name="The Broad Institute Genomics Platform"/>
            <consortium name="The Broad Institute Genome Sequencing Center for Infectious Disease"/>
            <person name="Wu L."/>
            <person name="Ma J."/>
        </authorList>
    </citation>
    <scope>NUCLEOTIDE SEQUENCE [LARGE SCALE GENOMIC DNA]</scope>
    <source>
        <strain evidence="8">CGMCC 1.15942</strain>
    </source>
</reference>
<feature type="binding site" evidence="4">
    <location>
        <position position="262"/>
    </location>
    <ligand>
        <name>pyridoxal 5'-phosphate</name>
        <dbReference type="ChEBI" id="CHEBI:597326"/>
    </ligand>
</feature>
<comment type="caution">
    <text evidence="4">Lacks conserved residue(s) required for the propagation of feature annotation.</text>
</comment>
<feature type="binding site" evidence="4">
    <location>
        <position position="233"/>
    </location>
    <ligand>
        <name>pyridoxal 5'-phosphate</name>
        <dbReference type="ChEBI" id="CHEBI:597326"/>
    </ligand>
</feature>
<dbReference type="EMBL" id="BMKI01000001">
    <property type="protein sequence ID" value="GGC81672.1"/>
    <property type="molecule type" value="Genomic_DNA"/>
</dbReference>
<dbReference type="InterPro" id="IPR015424">
    <property type="entry name" value="PyrdxlP-dep_Trfase"/>
</dbReference>
<comment type="pathway">
    <text evidence="4 6">Cofactor biosynthesis; NAD(+) biosynthesis; quinolinate from L-kynurenine: step 2/3.</text>
</comment>
<dbReference type="Gene3D" id="3.40.640.10">
    <property type="entry name" value="Type I PLP-dependent aspartate aminotransferase-like (Major domain)"/>
    <property type="match status" value="1"/>
</dbReference>